<protein>
    <submittedName>
        <fullName evidence="4">Sigma-70 family RNA polymerase sigma factor</fullName>
    </submittedName>
</protein>
<feature type="region of interest" description="Disordered" evidence="1">
    <location>
        <begin position="390"/>
        <end position="455"/>
    </location>
</feature>
<dbReference type="SUPFAM" id="SSF88946">
    <property type="entry name" value="Sigma2 domain of RNA polymerase sigma factors"/>
    <property type="match status" value="1"/>
</dbReference>
<dbReference type="SUPFAM" id="SSF51445">
    <property type="entry name" value="(Trans)glycosidases"/>
    <property type="match status" value="1"/>
</dbReference>
<evidence type="ECO:0000259" key="2">
    <source>
        <dbReference type="Pfam" id="PF04542"/>
    </source>
</evidence>
<feature type="compositionally biased region" description="Low complexity" evidence="1">
    <location>
        <begin position="273"/>
        <end position="316"/>
    </location>
</feature>
<gene>
    <name evidence="4" type="ORF">OG469_40060</name>
</gene>
<dbReference type="InterPro" id="IPR017853">
    <property type="entry name" value="GH"/>
</dbReference>
<accession>A0ABZ1WK51</accession>
<dbReference type="InterPro" id="IPR024655">
    <property type="entry name" value="Asl1_glyco_hydro_catalytic"/>
</dbReference>
<keyword evidence="5" id="KW-1185">Reference proteome</keyword>
<evidence type="ECO:0000313" key="5">
    <source>
        <dbReference type="Proteomes" id="UP001432014"/>
    </source>
</evidence>
<dbReference type="Pfam" id="PF04542">
    <property type="entry name" value="Sigma70_r2"/>
    <property type="match status" value="1"/>
</dbReference>
<proteinExistence type="predicted"/>
<name>A0ABZ1WK51_9ACTN</name>
<dbReference type="InterPro" id="IPR007627">
    <property type="entry name" value="RNA_pol_sigma70_r2"/>
</dbReference>
<dbReference type="InterPro" id="IPR014284">
    <property type="entry name" value="RNA_pol_sigma-70_dom"/>
</dbReference>
<evidence type="ECO:0000256" key="1">
    <source>
        <dbReference type="SAM" id="MobiDB-lite"/>
    </source>
</evidence>
<evidence type="ECO:0000313" key="4">
    <source>
        <dbReference type="EMBL" id="WUS61149.1"/>
    </source>
</evidence>
<feature type="domain" description="Asl1-like glycosyl hydrolase catalytic" evidence="3">
    <location>
        <begin position="473"/>
        <end position="694"/>
    </location>
</feature>
<dbReference type="Pfam" id="PF11790">
    <property type="entry name" value="Glyco_hydro_cc"/>
    <property type="match status" value="1"/>
</dbReference>
<feature type="compositionally biased region" description="Basic residues" evidence="1">
    <location>
        <begin position="329"/>
        <end position="338"/>
    </location>
</feature>
<evidence type="ECO:0000259" key="3">
    <source>
        <dbReference type="Pfam" id="PF11790"/>
    </source>
</evidence>
<feature type="domain" description="RNA polymerase sigma-70 region 2" evidence="2">
    <location>
        <begin position="33"/>
        <end position="87"/>
    </location>
</feature>
<sequence>MSTFEDGGLTAAKVAAAQRGDGAALDELSAFCLPLVYNIVGRSLGRPGEVDDLSQEILLRVVAGLPQLRDPSAFRSWLVAVTVRQVRWYRAAQVEEVPSAALEEVAEQADPQADFVDLSILRLGLTGQRREVALATRWLDPADQELLALWWLEAAGQLGRAELAAALGLSPAHTGVRVQRMKQQLDIARSLVRALERRPVCPELAALAESWDEVPSPLWRKRLARHTRDCAQCTAGARGLIPAEGLLAGLALVPVPTADPLPLPPTGGGEAGGTPPTEHGTGPDAGADPGAGTDQATGADQGAGTDQGADVGANPAHGGGGKGPSVGRRAARHGRRALRAGGRGRATVKSVSLMVGAMAAVAALGVLAASLSAADPRPAAVSAPVLAPAPTGDAPSAAASDPTVAAAQPSPSPSAEPSAAATSARPTATPSGRPTPSAPATAAGGPAPAAQPVHGAKKGVSTWAFDGVGAALTGSGASWYYTWGPDHPGIAGPAGVDFVPMIWGSAAVGNGSLAKATQQGSGTLLGFNEPDLAAQSNLTPQQALDLWPKLMATGLTLGSPAVAYGGADPGGWLDQFMQGARSRGYRVDFIALHWYGSDFRTAEAVGQLQRYLQAVHDRYQLPVWLTEYALIKFAGGTSFPSADQQVAFVKASTAMLQGLPYVQRYAWFALPATEPGATGLFQPGGAPNAVGSAYAAAGR</sequence>
<organism evidence="4 5">
    <name type="scientific">Kitasatospora herbaricolor</name>
    <dbReference type="NCBI Taxonomy" id="68217"/>
    <lineage>
        <taxon>Bacteria</taxon>
        <taxon>Bacillati</taxon>
        <taxon>Actinomycetota</taxon>
        <taxon>Actinomycetes</taxon>
        <taxon>Kitasatosporales</taxon>
        <taxon>Streptomycetaceae</taxon>
        <taxon>Kitasatospora</taxon>
    </lineage>
</organism>
<dbReference type="InterPro" id="IPR053183">
    <property type="entry name" value="ASL1"/>
</dbReference>
<dbReference type="NCBIfam" id="TIGR02937">
    <property type="entry name" value="sigma70-ECF"/>
    <property type="match status" value="1"/>
</dbReference>
<dbReference type="Gene3D" id="3.20.20.80">
    <property type="entry name" value="Glycosidases"/>
    <property type="match status" value="1"/>
</dbReference>
<dbReference type="Gene3D" id="1.10.1740.10">
    <property type="match status" value="1"/>
</dbReference>
<dbReference type="EMBL" id="CP108482">
    <property type="protein sequence ID" value="WUS61149.1"/>
    <property type="molecule type" value="Genomic_DNA"/>
</dbReference>
<dbReference type="PANTHER" id="PTHR34154">
    <property type="entry name" value="ALKALI-SENSITIVE LINKAGE PROTEIN 1"/>
    <property type="match status" value="1"/>
</dbReference>
<dbReference type="Proteomes" id="UP001432014">
    <property type="component" value="Chromosome"/>
</dbReference>
<feature type="region of interest" description="Disordered" evidence="1">
    <location>
        <begin position="259"/>
        <end position="346"/>
    </location>
</feature>
<reference evidence="4 5" key="1">
    <citation type="submission" date="2022-10" db="EMBL/GenBank/DDBJ databases">
        <title>The complete genomes of actinobacterial strains from the NBC collection.</title>
        <authorList>
            <person name="Joergensen T.S."/>
            <person name="Alvarez Arevalo M."/>
            <person name="Sterndorff E.B."/>
            <person name="Faurdal D."/>
            <person name="Vuksanovic O."/>
            <person name="Mourched A.-S."/>
            <person name="Charusanti P."/>
            <person name="Shaw S."/>
            <person name="Blin K."/>
            <person name="Weber T."/>
        </authorList>
    </citation>
    <scope>NUCLEOTIDE SEQUENCE [LARGE SCALE GENOMIC DNA]</scope>
    <source>
        <strain evidence="4 5">NBC_01247</strain>
    </source>
</reference>
<dbReference type="RefSeq" id="WP_329611809.1">
    <property type="nucleotide sequence ID" value="NZ_CP108482.1"/>
</dbReference>
<dbReference type="InterPro" id="IPR013325">
    <property type="entry name" value="RNA_pol_sigma_r2"/>
</dbReference>
<dbReference type="PANTHER" id="PTHR34154:SF3">
    <property type="entry name" value="ALKALI-SENSITIVE LINKAGE PROTEIN 1"/>
    <property type="match status" value="1"/>
</dbReference>
<feature type="compositionally biased region" description="Low complexity" evidence="1">
    <location>
        <begin position="390"/>
        <end position="450"/>
    </location>
</feature>